<feature type="region of interest" description="Disordered" evidence="1">
    <location>
        <begin position="104"/>
        <end position="124"/>
    </location>
</feature>
<dbReference type="EMBL" id="NJGU01000015">
    <property type="protein sequence ID" value="OWY26793.1"/>
    <property type="molecule type" value="Genomic_DNA"/>
</dbReference>
<evidence type="ECO:0000256" key="1">
    <source>
        <dbReference type="SAM" id="MobiDB-lite"/>
    </source>
</evidence>
<gene>
    <name evidence="2" type="ORF">CEJ42_21890</name>
</gene>
<evidence type="ECO:0000313" key="3">
    <source>
        <dbReference type="Proteomes" id="UP000197596"/>
    </source>
</evidence>
<protein>
    <submittedName>
        <fullName evidence="2">Type VI secretion protein</fullName>
    </submittedName>
</protein>
<dbReference type="Pfam" id="PF13665">
    <property type="entry name" value="Tox-PAAR-like"/>
    <property type="match status" value="1"/>
</dbReference>
<evidence type="ECO:0000313" key="2">
    <source>
        <dbReference type="EMBL" id="OWY26793.1"/>
    </source>
</evidence>
<dbReference type="Proteomes" id="UP000197596">
    <property type="component" value="Unassembled WGS sequence"/>
</dbReference>
<dbReference type="AlphaFoldDB" id="A0A246WKL4"/>
<name>A0A246WKL4_9BURK</name>
<accession>A0A246WKL4</accession>
<organism evidence="2 3">
    <name type="scientific">Herbaspirillum robiniae</name>
    <dbReference type="NCBI Taxonomy" id="2014887"/>
    <lineage>
        <taxon>Bacteria</taxon>
        <taxon>Pseudomonadati</taxon>
        <taxon>Pseudomonadota</taxon>
        <taxon>Betaproteobacteria</taxon>
        <taxon>Burkholderiales</taxon>
        <taxon>Oxalobacteraceae</taxon>
        <taxon>Herbaspirillum</taxon>
    </lineage>
</organism>
<comment type="caution">
    <text evidence="2">The sequence shown here is derived from an EMBL/GenBank/DDBJ whole genome shotgun (WGS) entry which is preliminary data.</text>
</comment>
<proteinExistence type="predicted"/>
<reference evidence="2 3" key="1">
    <citation type="submission" date="2017-06" db="EMBL/GenBank/DDBJ databases">
        <title>Herbaspirillum phytohormonus sp. nov., isolated from the root nodule of Robinia pseudoacacia in lead-zinc mine.</title>
        <authorList>
            <person name="Fan M."/>
            <person name="Lin Y."/>
        </authorList>
    </citation>
    <scope>NUCLEOTIDE SEQUENCE [LARGE SCALE GENOMIC DNA]</scope>
    <source>
        <strain evidence="2 3">HZ10</strain>
    </source>
</reference>
<sequence>MFAVTKQNGQCMSPADVCKTPAPPAPPIPVPYPNIAMPMMGNPATTKVMISGMPALNKASKIPMSNGDQAGVAGGLASSKIMGPVEFVMSSMKVKLEGNPAVRLGDTTKQNDGNTVGAVTAPSQSKVMIMS</sequence>
<dbReference type="RefSeq" id="WP_088752542.1">
    <property type="nucleotide sequence ID" value="NZ_NJGU01000015.1"/>
</dbReference>